<keyword evidence="4 7" id="KW-0812">Transmembrane</keyword>
<dbReference type="AlphaFoldDB" id="I2BAJ0"/>
<dbReference type="GO" id="GO:0016776">
    <property type="term" value="F:phosphotransferase activity, phosphate group as acceptor"/>
    <property type="evidence" value="ECO:0007669"/>
    <property type="project" value="TreeGrafter"/>
</dbReference>
<feature type="domain" description="Sulfatase N-terminal" evidence="8">
    <location>
        <begin position="234"/>
        <end position="526"/>
    </location>
</feature>
<keyword evidence="6 7" id="KW-0472">Membrane</keyword>
<accession>I2BAJ0</accession>
<dbReference type="InterPro" id="IPR017850">
    <property type="entry name" value="Alkaline_phosphatase_core_sf"/>
</dbReference>
<evidence type="ECO:0000256" key="1">
    <source>
        <dbReference type="ARBA" id="ARBA00004651"/>
    </source>
</evidence>
<dbReference type="KEGG" id="ebt:EBL_c24570"/>
<dbReference type="eggNOG" id="COG2194">
    <property type="taxonomic scope" value="Bacteria"/>
</dbReference>
<evidence type="ECO:0000313" key="10">
    <source>
        <dbReference type="Proteomes" id="UP000001955"/>
    </source>
</evidence>
<dbReference type="PATRIC" id="fig|630626.3.peg.2379"/>
<dbReference type="GO" id="GO:0005886">
    <property type="term" value="C:plasma membrane"/>
    <property type="evidence" value="ECO:0007669"/>
    <property type="project" value="UniProtKB-SubCell"/>
</dbReference>
<protein>
    <submittedName>
        <fullName evidence="9">Inner membrane protein</fullName>
    </submittedName>
</protein>
<dbReference type="Proteomes" id="UP000001955">
    <property type="component" value="Chromosome"/>
</dbReference>
<name>I2BAJ0_SHIBC</name>
<dbReference type="RefSeq" id="WP_002439634.1">
    <property type="nucleotide sequence ID" value="NC_017910.1"/>
</dbReference>
<keyword evidence="2" id="KW-1003">Cell membrane</keyword>
<dbReference type="InterPro" id="IPR000917">
    <property type="entry name" value="Sulfatase_N"/>
</dbReference>
<comment type="subcellular location">
    <subcellularLocation>
        <location evidence="1">Cell membrane</location>
        <topology evidence="1">Multi-pass membrane protein</topology>
    </subcellularLocation>
</comment>
<gene>
    <name evidence="9" type="ordered locus">EBL_c24570</name>
</gene>
<dbReference type="EMBL" id="CP001560">
    <property type="protein sequence ID" value="AFJ47544.1"/>
    <property type="molecule type" value="Genomic_DNA"/>
</dbReference>
<evidence type="ECO:0000256" key="3">
    <source>
        <dbReference type="ARBA" id="ARBA00022679"/>
    </source>
</evidence>
<accession>K6VCA1</accession>
<reference evidence="9 10" key="1">
    <citation type="journal article" date="2012" name="J. Bacteriol.">
        <title>Complete genome sequence of the B12-producing Shimwellia blattae strain DSM 4481, isolated from a cockroach.</title>
        <authorList>
            <person name="Brzuszkiewicz E."/>
            <person name="Waschkowitz T."/>
            <person name="Wiezer A."/>
            <person name="Daniel R."/>
        </authorList>
    </citation>
    <scope>NUCLEOTIDE SEQUENCE [LARGE SCALE GENOMIC DNA]</scope>
    <source>
        <strain evidence="10">ATCC 29907 / DSM 4481 / JCM 1650 / NBRC 105725 / CDC 9005-74</strain>
    </source>
</reference>
<dbReference type="InterPro" id="IPR047787">
    <property type="entry name" value="EptC/CptA"/>
</dbReference>
<evidence type="ECO:0000256" key="2">
    <source>
        <dbReference type="ARBA" id="ARBA00022475"/>
    </source>
</evidence>
<keyword evidence="3" id="KW-0808">Transferase</keyword>
<evidence type="ECO:0000259" key="8">
    <source>
        <dbReference type="Pfam" id="PF00884"/>
    </source>
</evidence>
<proteinExistence type="predicted"/>
<dbReference type="PANTHER" id="PTHR30443">
    <property type="entry name" value="INNER MEMBRANE PROTEIN"/>
    <property type="match status" value="1"/>
</dbReference>
<evidence type="ECO:0000256" key="4">
    <source>
        <dbReference type="ARBA" id="ARBA00022692"/>
    </source>
</evidence>
<dbReference type="Pfam" id="PF00884">
    <property type="entry name" value="Sulfatase"/>
    <property type="match status" value="1"/>
</dbReference>
<dbReference type="SUPFAM" id="SSF53649">
    <property type="entry name" value="Alkaline phosphatase-like"/>
    <property type="match status" value="1"/>
</dbReference>
<evidence type="ECO:0000313" key="9">
    <source>
        <dbReference type="EMBL" id="AFJ47544.1"/>
    </source>
</evidence>
<feature type="transmembrane region" description="Helical" evidence="7">
    <location>
        <begin position="148"/>
        <end position="166"/>
    </location>
</feature>
<dbReference type="GO" id="GO:0009244">
    <property type="term" value="P:lipopolysaccharide core region biosynthetic process"/>
    <property type="evidence" value="ECO:0007669"/>
    <property type="project" value="TreeGrafter"/>
</dbReference>
<evidence type="ECO:0000256" key="6">
    <source>
        <dbReference type="ARBA" id="ARBA00023136"/>
    </source>
</evidence>
<evidence type="ECO:0000256" key="5">
    <source>
        <dbReference type="ARBA" id="ARBA00022989"/>
    </source>
</evidence>
<dbReference type="HOGENOM" id="CLU_018534_3_3_6"/>
<feature type="transmembrane region" description="Helical" evidence="7">
    <location>
        <begin position="12"/>
        <end position="34"/>
    </location>
</feature>
<dbReference type="OrthoDB" id="9786870at2"/>
<sequence length="575" mass="66108">MLSTLPVAFSWVSLGWMLVFFWYFSTVLQLVILISGHSGTNGLRDSLLFSSLWLIPAFLFPGYSMVIATVVGIILWAASLCSLAYYVIYRQEFSQSVLFTLFESNAAEAREYASQYFSARLAIVLVLYTAVGVFLWSRLQPVYLPVPWRYLVAFAIFYALLGHMLLRDILVRRRKAARIIAHIMSRIEPAAPWQMVSAYYQYRCQLGSLQGLMQENNQLPPLEGLKDRTGEEPRTLVLVLGESTQRGRMSLYGYGRETTPLLDALRNTDPRLTVFNDVVSSRPYTIEIMQQILTFADELNPDLYLTRPSLMNMMKQAGYKTFWITNQQTMTKRNTMLTVFSRQTDKQYYMNNQRTQSARQYDDVVFAPFQEALEDSAEKKLIIVHLLGTHINYKYRFPESYAKFSGADGVVPPGLNSQQLASYNDYDNANLYNDYVVATLIDQYKATDPHGFLVFFSDHGEEVYDTPPHNIQGRNEGAPTRAMYTVPYFHWVSSSWQQRYPQDYTGMTDRPYSLSQFIHTWSDMAGLSYQGWEAHNSLVNGDFRAQTRWIGDPYQKNGLWDFDRRPPEGAATSGK</sequence>
<keyword evidence="10" id="KW-1185">Reference proteome</keyword>
<dbReference type="InterPro" id="IPR040423">
    <property type="entry name" value="PEA_transferase"/>
</dbReference>
<dbReference type="NCBIfam" id="NF012179">
    <property type="entry name" value="CptA"/>
    <property type="match status" value="1"/>
</dbReference>
<dbReference type="STRING" id="630626.EBL_c24570"/>
<dbReference type="CDD" id="cd16017">
    <property type="entry name" value="LptA"/>
    <property type="match status" value="1"/>
</dbReference>
<dbReference type="InterPro" id="IPR058130">
    <property type="entry name" value="PEA_transf_C"/>
</dbReference>
<dbReference type="NCBIfam" id="NF007933">
    <property type="entry name" value="PRK10649.1"/>
    <property type="match status" value="1"/>
</dbReference>
<dbReference type="PANTHER" id="PTHR30443:SF2">
    <property type="entry name" value="PHOSPHOETHANOLAMINE TRANSFERASE EPTC"/>
    <property type="match status" value="1"/>
</dbReference>
<keyword evidence="5 7" id="KW-1133">Transmembrane helix</keyword>
<evidence type="ECO:0000256" key="7">
    <source>
        <dbReference type="SAM" id="Phobius"/>
    </source>
</evidence>
<dbReference type="Gene3D" id="3.40.720.10">
    <property type="entry name" value="Alkaline Phosphatase, subunit A"/>
    <property type="match status" value="1"/>
</dbReference>
<organism evidence="9 10">
    <name type="scientific">Shimwellia blattae (strain ATCC 29907 / DSM 4481 / JCM 1650 / NBRC 105725 / CDC 9005-74)</name>
    <name type="common">Escherichia blattae</name>
    <dbReference type="NCBI Taxonomy" id="630626"/>
    <lineage>
        <taxon>Bacteria</taxon>
        <taxon>Pseudomonadati</taxon>
        <taxon>Pseudomonadota</taxon>
        <taxon>Gammaproteobacteria</taxon>
        <taxon>Enterobacterales</taxon>
        <taxon>Enterobacteriaceae</taxon>
        <taxon>Shimwellia</taxon>
    </lineage>
</organism>
<feature type="transmembrane region" description="Helical" evidence="7">
    <location>
        <begin position="117"/>
        <end position="136"/>
    </location>
</feature>